<dbReference type="Gene3D" id="2.60.120.380">
    <property type="match status" value="1"/>
</dbReference>
<dbReference type="Pfam" id="PF00082">
    <property type="entry name" value="Peptidase_S8"/>
    <property type="match status" value="1"/>
</dbReference>
<dbReference type="InterPro" id="IPR051048">
    <property type="entry name" value="Peptidase_S8/S53_subtilisin"/>
</dbReference>
<keyword evidence="4" id="KW-0720">Serine protease</keyword>
<reference evidence="7" key="1">
    <citation type="submission" date="2023-06" db="EMBL/GenBank/DDBJ databases">
        <title>Genome-scale phylogeny and comparative genomics of the fungal order Sordariales.</title>
        <authorList>
            <consortium name="Lawrence Berkeley National Laboratory"/>
            <person name="Hensen N."/>
            <person name="Bonometti L."/>
            <person name="Westerberg I."/>
            <person name="Brannstrom I.O."/>
            <person name="Guillou S."/>
            <person name="Cros-Aarteil S."/>
            <person name="Calhoun S."/>
            <person name="Haridas S."/>
            <person name="Kuo A."/>
            <person name="Mondo S."/>
            <person name="Pangilinan J."/>
            <person name="Riley R."/>
            <person name="Labutti K."/>
            <person name="Andreopoulos B."/>
            <person name="Lipzen A."/>
            <person name="Chen C."/>
            <person name="Yanf M."/>
            <person name="Daum C."/>
            <person name="Ng V."/>
            <person name="Clum A."/>
            <person name="Steindorff A."/>
            <person name="Ohm R."/>
            <person name="Martin F."/>
            <person name="Silar P."/>
            <person name="Natvig D."/>
            <person name="Lalanne C."/>
            <person name="Gautier V."/>
            <person name="Ament-Velasquez S.L."/>
            <person name="Kruys A."/>
            <person name="Hutchinson M.I."/>
            <person name="Powell A.J."/>
            <person name="Barry K."/>
            <person name="Miller A.N."/>
            <person name="Grigoriev I.V."/>
            <person name="Debuchy R."/>
            <person name="Gladieux P."/>
            <person name="Thoren M.H."/>
            <person name="Johannesson H."/>
        </authorList>
    </citation>
    <scope>NUCLEOTIDE SEQUENCE</scope>
    <source>
        <strain evidence="7">SMH2532-1</strain>
    </source>
</reference>
<dbReference type="EMBL" id="JAULSV010000003">
    <property type="protein sequence ID" value="KAK0648065.1"/>
    <property type="molecule type" value="Genomic_DNA"/>
</dbReference>
<dbReference type="Proteomes" id="UP001174936">
    <property type="component" value="Unassembled WGS sequence"/>
</dbReference>
<dbReference type="PROSITE" id="PS00138">
    <property type="entry name" value="SUBTILASE_SER"/>
    <property type="match status" value="1"/>
</dbReference>
<comment type="similarity">
    <text evidence="1">Belongs to the peptidase S8 family.</text>
</comment>
<evidence type="ECO:0000256" key="5">
    <source>
        <dbReference type="SAM" id="SignalP"/>
    </source>
</evidence>
<sequence>MWLGRQQLKAVSSIIIIILSPKSMHAGQPGTKAPANLGYSNLYYHQKLVVLFAAGNSGLCDLKIDLPLMTNGVLSPANIPYYDPNKANQMQLRTLGDESVAKNVITVGSCESNRPLKQVSFSDKYPPGKNEKVWGDCFSNPKLHPQTKHTIIRDDDIADNPEGMAATSGRGPPNSGRRIKPDVVAPSSRILSARSTHLDIDRFQELSGLSQDPKWWLATGTSMATPLVAGCCAVVRGALRSPRSGANCPDPSAALIKAIIINGAVRLRGQYAAKGVKAEFGPVDDAPNYHYGFGRVNLDNSLQHVGRTFFDAAGKDAMEQGKSDFKVVIPIANVKPAVSQTLKVTLVWTDPDGEHIQNDLNLAVIAPDGKTERHGNMGDRTVFTGNADVDYDHDNNVEQVKWKGVQEGKYTVCVRAYNVHFGEKTQPFALAWRVYPTDDR</sequence>
<dbReference type="PANTHER" id="PTHR43399:SF4">
    <property type="entry name" value="CELL WALL-ASSOCIATED PROTEASE"/>
    <property type="match status" value="1"/>
</dbReference>
<dbReference type="AlphaFoldDB" id="A0AA40CR31"/>
<feature type="domain" description="Peptidase S8/S53" evidence="6">
    <location>
        <begin position="45"/>
        <end position="294"/>
    </location>
</feature>
<dbReference type="InterPro" id="IPR036852">
    <property type="entry name" value="Peptidase_S8/S53_dom_sf"/>
</dbReference>
<evidence type="ECO:0000313" key="7">
    <source>
        <dbReference type="EMBL" id="KAK0648065.1"/>
    </source>
</evidence>
<evidence type="ECO:0000256" key="1">
    <source>
        <dbReference type="ARBA" id="ARBA00011073"/>
    </source>
</evidence>
<gene>
    <name evidence="7" type="ORF">B0T16DRAFT_506201</name>
</gene>
<dbReference type="InterPro" id="IPR000209">
    <property type="entry name" value="Peptidase_S8/S53_dom"/>
</dbReference>
<dbReference type="InterPro" id="IPR008979">
    <property type="entry name" value="Galactose-bd-like_sf"/>
</dbReference>
<proteinExistence type="inferred from homology"/>
<accession>A0AA40CR31</accession>
<evidence type="ECO:0000256" key="4">
    <source>
        <dbReference type="ARBA" id="ARBA00022825"/>
    </source>
</evidence>
<keyword evidence="8" id="KW-1185">Reference proteome</keyword>
<dbReference type="GO" id="GO:0004252">
    <property type="term" value="F:serine-type endopeptidase activity"/>
    <property type="evidence" value="ECO:0007669"/>
    <property type="project" value="InterPro"/>
</dbReference>
<comment type="caution">
    <text evidence="7">The sequence shown here is derived from an EMBL/GenBank/DDBJ whole genome shotgun (WGS) entry which is preliminary data.</text>
</comment>
<dbReference type="Gene3D" id="3.40.50.200">
    <property type="entry name" value="Peptidase S8/S53 domain"/>
    <property type="match status" value="1"/>
</dbReference>
<keyword evidence="5" id="KW-0732">Signal</keyword>
<keyword evidence="2" id="KW-0645">Protease</keyword>
<dbReference type="SUPFAM" id="SSF49785">
    <property type="entry name" value="Galactose-binding domain-like"/>
    <property type="match status" value="1"/>
</dbReference>
<name>A0AA40CR31_9PEZI</name>
<keyword evidence="3" id="KW-0378">Hydrolase</keyword>
<dbReference type="InterPro" id="IPR023828">
    <property type="entry name" value="Peptidase_S8_Ser-AS"/>
</dbReference>
<evidence type="ECO:0000256" key="3">
    <source>
        <dbReference type="ARBA" id="ARBA00022801"/>
    </source>
</evidence>
<dbReference type="PANTHER" id="PTHR43399">
    <property type="entry name" value="SUBTILISIN-RELATED"/>
    <property type="match status" value="1"/>
</dbReference>
<dbReference type="SUPFAM" id="SSF52743">
    <property type="entry name" value="Subtilisin-like"/>
    <property type="match status" value="1"/>
</dbReference>
<evidence type="ECO:0000313" key="8">
    <source>
        <dbReference type="Proteomes" id="UP001174936"/>
    </source>
</evidence>
<evidence type="ECO:0000256" key="2">
    <source>
        <dbReference type="ARBA" id="ARBA00022670"/>
    </source>
</evidence>
<protein>
    <submittedName>
        <fullName evidence="7">Peptidase S8/S53 domain-containing protein</fullName>
    </submittedName>
</protein>
<feature type="chain" id="PRO_5041259774" evidence="5">
    <location>
        <begin position="27"/>
        <end position="440"/>
    </location>
</feature>
<feature type="signal peptide" evidence="5">
    <location>
        <begin position="1"/>
        <end position="26"/>
    </location>
</feature>
<dbReference type="GO" id="GO:0006508">
    <property type="term" value="P:proteolysis"/>
    <property type="evidence" value="ECO:0007669"/>
    <property type="project" value="UniProtKB-KW"/>
</dbReference>
<organism evidence="7 8">
    <name type="scientific">Cercophora newfieldiana</name>
    <dbReference type="NCBI Taxonomy" id="92897"/>
    <lineage>
        <taxon>Eukaryota</taxon>
        <taxon>Fungi</taxon>
        <taxon>Dikarya</taxon>
        <taxon>Ascomycota</taxon>
        <taxon>Pezizomycotina</taxon>
        <taxon>Sordariomycetes</taxon>
        <taxon>Sordariomycetidae</taxon>
        <taxon>Sordariales</taxon>
        <taxon>Lasiosphaeriaceae</taxon>
        <taxon>Cercophora</taxon>
    </lineage>
</organism>
<evidence type="ECO:0000259" key="6">
    <source>
        <dbReference type="Pfam" id="PF00082"/>
    </source>
</evidence>